<dbReference type="PANTHER" id="PTHR12110">
    <property type="entry name" value="HYDROXYPYRUVATE ISOMERASE"/>
    <property type="match status" value="1"/>
</dbReference>
<gene>
    <name evidence="2" type="ORF">QK289_04615</name>
</gene>
<name>A0ABT6R0F5_9BACL</name>
<reference evidence="2 3" key="1">
    <citation type="submission" date="2023-04" db="EMBL/GenBank/DDBJ databases">
        <title>Antarctic isolates genomes.</title>
        <authorList>
            <person name="Dimov S.G."/>
        </authorList>
    </citation>
    <scope>NUCLEOTIDE SEQUENCE [LARGE SCALE GENOMIC DNA]</scope>
    <source>
        <strain evidence="2 3">AL19</strain>
    </source>
</reference>
<evidence type="ECO:0000259" key="1">
    <source>
        <dbReference type="Pfam" id="PF01261"/>
    </source>
</evidence>
<dbReference type="RefSeq" id="WP_282354927.1">
    <property type="nucleotide sequence ID" value="NZ_JASBQV010000004.1"/>
</dbReference>
<keyword evidence="3" id="KW-1185">Reference proteome</keyword>
<dbReference type="InterPro" id="IPR050312">
    <property type="entry name" value="IolE/XylAMocC-like"/>
</dbReference>
<sequence length="275" mass="31150">MQLALCTISYRHHLRSFEDLLTFAATEQFDAMDVWGVHAKHLRADEITALQESTIQVSMLSHYVSFDVPLSVLLEQTKELSYLAQRIGTRRIRIFAGNKASHQLTEAERARLVYQLSGICKILDQNNQLVLLEIHPNTAADTIESTERLLREVNHPACRINFDVLHVVESGADPVSSYLRLEPVIEHLHLKSVARRDQFSVFAPENVYAASGTRDGMVPVFDGIVDYETFFSELGPILIHKTASLEWFGDAPDERVANDRRLIAKALTLRVPQFI</sequence>
<dbReference type="Proteomes" id="UP001243286">
    <property type="component" value="Unassembled WGS sequence"/>
</dbReference>
<accession>A0ABT6R0F5</accession>
<proteinExistence type="predicted"/>
<dbReference type="Gene3D" id="3.20.20.150">
    <property type="entry name" value="Divalent-metal-dependent TIM barrel enzymes"/>
    <property type="match status" value="1"/>
</dbReference>
<evidence type="ECO:0000313" key="2">
    <source>
        <dbReference type="EMBL" id="MDI3234282.1"/>
    </source>
</evidence>
<comment type="caution">
    <text evidence="2">The sequence shown here is derived from an EMBL/GenBank/DDBJ whole genome shotgun (WGS) entry which is preliminary data.</text>
</comment>
<dbReference type="PANTHER" id="PTHR12110:SF21">
    <property type="entry name" value="XYLOSE ISOMERASE-LIKE TIM BARREL DOMAIN-CONTAINING PROTEIN"/>
    <property type="match status" value="1"/>
</dbReference>
<dbReference type="Pfam" id="PF01261">
    <property type="entry name" value="AP_endonuc_2"/>
    <property type="match status" value="1"/>
</dbReference>
<dbReference type="EMBL" id="JASBQV010000004">
    <property type="protein sequence ID" value="MDI3234282.1"/>
    <property type="molecule type" value="Genomic_DNA"/>
</dbReference>
<protein>
    <submittedName>
        <fullName evidence="2">TIM barrel protein</fullName>
    </submittedName>
</protein>
<feature type="domain" description="Xylose isomerase-like TIM barrel" evidence="1">
    <location>
        <begin position="49"/>
        <end position="260"/>
    </location>
</feature>
<organism evidence="2 3">
    <name type="scientific">Exiguobacterium antarcticum</name>
    <dbReference type="NCBI Taxonomy" id="132920"/>
    <lineage>
        <taxon>Bacteria</taxon>
        <taxon>Bacillati</taxon>
        <taxon>Bacillota</taxon>
        <taxon>Bacilli</taxon>
        <taxon>Bacillales</taxon>
        <taxon>Bacillales Family XII. Incertae Sedis</taxon>
        <taxon>Exiguobacterium</taxon>
    </lineage>
</organism>
<dbReference type="InterPro" id="IPR036237">
    <property type="entry name" value="Xyl_isomerase-like_sf"/>
</dbReference>
<evidence type="ECO:0000313" key="3">
    <source>
        <dbReference type="Proteomes" id="UP001243286"/>
    </source>
</evidence>
<dbReference type="InterPro" id="IPR013022">
    <property type="entry name" value="Xyl_isomerase-like_TIM-brl"/>
</dbReference>
<dbReference type="SUPFAM" id="SSF51658">
    <property type="entry name" value="Xylose isomerase-like"/>
    <property type="match status" value="1"/>
</dbReference>